<dbReference type="AlphaFoldDB" id="A0A0S4LTL1"/>
<dbReference type="STRING" id="1742972.COMA1_70149"/>
<dbReference type="Proteomes" id="UP000199032">
    <property type="component" value="Unassembled WGS sequence"/>
</dbReference>
<dbReference type="InterPro" id="IPR025711">
    <property type="entry name" value="PepSY"/>
</dbReference>
<dbReference type="RefSeq" id="WP_090751177.1">
    <property type="nucleotide sequence ID" value="NZ_CZQA01000013.1"/>
</dbReference>
<evidence type="ECO:0000313" key="3">
    <source>
        <dbReference type="Proteomes" id="UP000199032"/>
    </source>
</evidence>
<dbReference type="Gene3D" id="3.10.450.40">
    <property type="match status" value="1"/>
</dbReference>
<gene>
    <name evidence="2" type="ORF">COMA1_70149</name>
</gene>
<feature type="domain" description="PepSY" evidence="1">
    <location>
        <begin position="41"/>
        <end position="100"/>
    </location>
</feature>
<keyword evidence="3" id="KW-1185">Reference proteome</keyword>
<evidence type="ECO:0000313" key="2">
    <source>
        <dbReference type="EMBL" id="CUS39323.1"/>
    </source>
</evidence>
<sequence>MCKGLFTRIRWIVLVVGAGLVPLIDQVLAEPNKAEKSASAKVSIVEAITTASEKVTGAVIEAKLEQKHDQLIWEVEVVTPEKQVMKIHIDAQTGAAIDVEEQTVKARRIQRRN</sequence>
<dbReference type="EMBL" id="CZQA01000013">
    <property type="protein sequence ID" value="CUS39323.1"/>
    <property type="molecule type" value="Genomic_DNA"/>
</dbReference>
<protein>
    <recommendedName>
        <fullName evidence="1">PepSY domain-containing protein</fullName>
    </recommendedName>
</protein>
<proteinExistence type="predicted"/>
<evidence type="ECO:0000259" key="1">
    <source>
        <dbReference type="Pfam" id="PF03413"/>
    </source>
</evidence>
<name>A0A0S4LTL1_9BACT</name>
<reference evidence="2 3" key="1">
    <citation type="submission" date="2015-10" db="EMBL/GenBank/DDBJ databases">
        <authorList>
            <person name="Gilbert D.G."/>
        </authorList>
    </citation>
    <scope>NUCLEOTIDE SEQUENCE [LARGE SCALE GENOMIC DNA]</scope>
    <source>
        <strain evidence="2">COMA1</strain>
    </source>
</reference>
<dbReference type="OrthoDB" id="9795161at2"/>
<dbReference type="Pfam" id="PF03413">
    <property type="entry name" value="PepSY"/>
    <property type="match status" value="1"/>
</dbReference>
<organism evidence="2 3">
    <name type="scientific">Candidatus Nitrospira nitrosa</name>
    <dbReference type="NCBI Taxonomy" id="1742972"/>
    <lineage>
        <taxon>Bacteria</taxon>
        <taxon>Pseudomonadati</taxon>
        <taxon>Nitrospirota</taxon>
        <taxon>Nitrospiria</taxon>
        <taxon>Nitrospirales</taxon>
        <taxon>Nitrospiraceae</taxon>
        <taxon>Nitrospira</taxon>
    </lineage>
</organism>
<accession>A0A0S4LTL1</accession>